<comment type="caution">
    <text evidence="1">The sequence shown here is derived from an EMBL/GenBank/DDBJ whole genome shotgun (WGS) entry which is preliminary data.</text>
</comment>
<dbReference type="Proteomes" id="UP001141806">
    <property type="component" value="Unassembled WGS sequence"/>
</dbReference>
<dbReference type="OrthoDB" id="695262at2759"/>
<reference evidence="1" key="1">
    <citation type="journal article" date="2023" name="Plant J.">
        <title>The genome of the king protea, Protea cynaroides.</title>
        <authorList>
            <person name="Chang J."/>
            <person name="Duong T.A."/>
            <person name="Schoeman C."/>
            <person name="Ma X."/>
            <person name="Roodt D."/>
            <person name="Barker N."/>
            <person name="Li Z."/>
            <person name="Van de Peer Y."/>
            <person name="Mizrachi E."/>
        </authorList>
    </citation>
    <scope>NUCLEOTIDE SEQUENCE</scope>
    <source>
        <tissue evidence="1">Young leaves</tissue>
    </source>
</reference>
<name>A0A9Q0KJD2_9MAGN</name>
<accession>A0A9Q0KJD2</accession>
<dbReference type="AlphaFoldDB" id="A0A9Q0KJD2"/>
<proteinExistence type="predicted"/>
<protein>
    <submittedName>
        <fullName evidence="1">Uncharacterized protein</fullName>
    </submittedName>
</protein>
<dbReference type="EMBL" id="JAMYWD010000005">
    <property type="protein sequence ID" value="KAJ4971748.1"/>
    <property type="molecule type" value="Genomic_DNA"/>
</dbReference>
<sequence>MTGQIVLRRHFQNQRCQSLLVHHQQSKKNQKLHLAEVAGGTTAECAAICCCCPCGLVNLFIVAVYKLPTGLCKKALKKKKLHSFKKSLIQERHKCEVDEEKKIRPIKIDLWPLEKPEKDSPTAAKIEELEKEMWERFHNTGFWRSPSQRE</sequence>
<dbReference type="PANTHER" id="PTHR33264:SF8">
    <property type="entry name" value="EXPRESSED PROTEIN"/>
    <property type="match status" value="1"/>
</dbReference>
<evidence type="ECO:0000313" key="1">
    <source>
        <dbReference type="EMBL" id="KAJ4971748.1"/>
    </source>
</evidence>
<keyword evidence="2" id="KW-1185">Reference proteome</keyword>
<organism evidence="1 2">
    <name type="scientific">Protea cynaroides</name>
    <dbReference type="NCBI Taxonomy" id="273540"/>
    <lineage>
        <taxon>Eukaryota</taxon>
        <taxon>Viridiplantae</taxon>
        <taxon>Streptophyta</taxon>
        <taxon>Embryophyta</taxon>
        <taxon>Tracheophyta</taxon>
        <taxon>Spermatophyta</taxon>
        <taxon>Magnoliopsida</taxon>
        <taxon>Proteales</taxon>
        <taxon>Proteaceae</taxon>
        <taxon>Protea</taxon>
    </lineage>
</organism>
<gene>
    <name evidence="1" type="ORF">NE237_004847</name>
</gene>
<dbReference type="PANTHER" id="PTHR33264">
    <property type="entry name" value="EXPRESSED PROTEIN"/>
    <property type="match status" value="1"/>
</dbReference>
<evidence type="ECO:0000313" key="2">
    <source>
        <dbReference type="Proteomes" id="UP001141806"/>
    </source>
</evidence>